<protein>
    <submittedName>
        <fullName evidence="2">Uncharacterized protein</fullName>
    </submittedName>
</protein>
<dbReference type="EMBL" id="JACIDK010000008">
    <property type="protein sequence ID" value="MBB3893228.1"/>
    <property type="molecule type" value="Genomic_DNA"/>
</dbReference>
<reference evidence="2 3" key="1">
    <citation type="submission" date="2020-08" db="EMBL/GenBank/DDBJ databases">
        <title>Genomic Encyclopedia of Type Strains, Phase IV (KMG-IV): sequencing the most valuable type-strain genomes for metagenomic binning, comparative biology and taxonomic classification.</title>
        <authorList>
            <person name="Goeker M."/>
        </authorList>
    </citation>
    <scope>NUCLEOTIDE SEQUENCE [LARGE SCALE GENOMIC DNA]</scope>
    <source>
        <strain evidence="2 3">DSM 21793</strain>
    </source>
</reference>
<evidence type="ECO:0000256" key="1">
    <source>
        <dbReference type="SAM" id="MobiDB-lite"/>
    </source>
</evidence>
<name>A0A840A4D2_9CAUL</name>
<proteinExistence type="predicted"/>
<evidence type="ECO:0000313" key="2">
    <source>
        <dbReference type="EMBL" id="MBB3893228.1"/>
    </source>
</evidence>
<gene>
    <name evidence="2" type="ORF">GGQ61_003970</name>
</gene>
<accession>A0A840A4D2</accession>
<keyword evidence="3" id="KW-1185">Reference proteome</keyword>
<dbReference type="AlphaFoldDB" id="A0A840A4D2"/>
<dbReference type="RefSeq" id="WP_183776575.1">
    <property type="nucleotide sequence ID" value="NZ_JACIDK010000008.1"/>
</dbReference>
<evidence type="ECO:0000313" key="3">
    <source>
        <dbReference type="Proteomes" id="UP000530564"/>
    </source>
</evidence>
<sequence>MQTFTEIVAAVVVSSSAAAYSHFGVTLDAQQVEKPVPAERTIARTTSRKVASTPAPRVIAKSGKGPTMVREICPETRAKLLRT</sequence>
<organism evidence="2 3">
    <name type="scientific">Phenylobacterium haematophilum</name>
    <dbReference type="NCBI Taxonomy" id="98513"/>
    <lineage>
        <taxon>Bacteria</taxon>
        <taxon>Pseudomonadati</taxon>
        <taxon>Pseudomonadota</taxon>
        <taxon>Alphaproteobacteria</taxon>
        <taxon>Caulobacterales</taxon>
        <taxon>Caulobacteraceae</taxon>
        <taxon>Phenylobacterium</taxon>
    </lineage>
</organism>
<feature type="region of interest" description="Disordered" evidence="1">
    <location>
        <begin position="46"/>
        <end position="66"/>
    </location>
</feature>
<comment type="caution">
    <text evidence="2">The sequence shown here is derived from an EMBL/GenBank/DDBJ whole genome shotgun (WGS) entry which is preliminary data.</text>
</comment>
<dbReference type="Proteomes" id="UP000530564">
    <property type="component" value="Unassembled WGS sequence"/>
</dbReference>